<dbReference type="SUPFAM" id="SSF46955">
    <property type="entry name" value="Putative DNA-binding domain"/>
    <property type="match status" value="1"/>
</dbReference>
<evidence type="ECO:0000313" key="3">
    <source>
        <dbReference type="Proteomes" id="UP000320095"/>
    </source>
</evidence>
<dbReference type="InterPro" id="IPR009061">
    <property type="entry name" value="DNA-bd_dom_put_sf"/>
</dbReference>
<feature type="domain" description="Helix-turn-helix" evidence="1">
    <location>
        <begin position="13"/>
        <end position="58"/>
    </location>
</feature>
<dbReference type="Proteomes" id="UP000320095">
    <property type="component" value="Unassembled WGS sequence"/>
</dbReference>
<dbReference type="InterPro" id="IPR010093">
    <property type="entry name" value="SinI_DNA-bd"/>
</dbReference>
<name>A0A502E1J4_9MYCO</name>
<dbReference type="GO" id="GO:0003677">
    <property type="term" value="F:DNA binding"/>
    <property type="evidence" value="ECO:0007669"/>
    <property type="project" value="InterPro"/>
</dbReference>
<protein>
    <submittedName>
        <fullName evidence="2">Helix-turn-helix domain-containing protein</fullName>
    </submittedName>
</protein>
<dbReference type="NCBIfam" id="TIGR01764">
    <property type="entry name" value="excise"/>
    <property type="match status" value="1"/>
</dbReference>
<dbReference type="OrthoDB" id="4870800at2"/>
<evidence type="ECO:0000313" key="2">
    <source>
        <dbReference type="EMBL" id="TPG31658.1"/>
    </source>
</evidence>
<dbReference type="InterPro" id="IPR041657">
    <property type="entry name" value="HTH_17"/>
</dbReference>
<dbReference type="Pfam" id="PF12728">
    <property type="entry name" value="HTH_17"/>
    <property type="match status" value="1"/>
</dbReference>
<keyword evidence="3" id="KW-1185">Reference proteome</keyword>
<evidence type="ECO:0000259" key="1">
    <source>
        <dbReference type="Pfam" id="PF12728"/>
    </source>
</evidence>
<dbReference type="EMBL" id="RCZG01000011">
    <property type="protein sequence ID" value="TPG31658.1"/>
    <property type="molecule type" value="Genomic_DNA"/>
</dbReference>
<sequence>MKDAKPPALAGTYLSIGETAAYLGITTRTVSQMIADGRLVAYRCGPRVIRLRRDEIDAAMVPVPAGGA</sequence>
<gene>
    <name evidence="2" type="ORF">EAH80_22140</name>
</gene>
<proteinExistence type="predicted"/>
<reference evidence="2 3" key="1">
    <citation type="journal article" date="2019" name="Environ. Microbiol.">
        <title>Species interactions and distinct microbial communities in high Arctic permafrost affected cryosols are associated with the CH4 and CO2 gas fluxes.</title>
        <authorList>
            <person name="Altshuler I."/>
            <person name="Hamel J."/>
            <person name="Turney S."/>
            <person name="Magnuson E."/>
            <person name="Levesque R."/>
            <person name="Greer C."/>
            <person name="Whyte L.G."/>
        </authorList>
    </citation>
    <scope>NUCLEOTIDE SEQUENCE [LARGE SCALE GENOMIC DNA]</scope>
    <source>
        <strain evidence="2 3">S5.20</strain>
    </source>
</reference>
<accession>A0A502E1J4</accession>
<dbReference type="AlphaFoldDB" id="A0A502E1J4"/>
<comment type="caution">
    <text evidence="2">The sequence shown here is derived from an EMBL/GenBank/DDBJ whole genome shotgun (WGS) entry which is preliminary data.</text>
</comment>
<dbReference type="RefSeq" id="WP_140695754.1">
    <property type="nucleotide sequence ID" value="NZ_RCZG01000011.1"/>
</dbReference>
<organism evidence="2 3">
    <name type="scientific">Mycolicibacterium hodleri</name>
    <dbReference type="NCBI Taxonomy" id="49897"/>
    <lineage>
        <taxon>Bacteria</taxon>
        <taxon>Bacillati</taxon>
        <taxon>Actinomycetota</taxon>
        <taxon>Actinomycetes</taxon>
        <taxon>Mycobacteriales</taxon>
        <taxon>Mycobacteriaceae</taxon>
        <taxon>Mycolicibacterium</taxon>
    </lineage>
</organism>